<evidence type="ECO:0000256" key="3">
    <source>
        <dbReference type="ARBA" id="ARBA00022741"/>
    </source>
</evidence>
<evidence type="ECO:0000256" key="2">
    <source>
        <dbReference type="ARBA" id="ARBA00022723"/>
    </source>
</evidence>
<dbReference type="PANTHER" id="PTHR43311:SF1">
    <property type="entry name" value="GLUTAMYL-Q TRNA(ASP) SYNTHETASE"/>
    <property type="match status" value="1"/>
</dbReference>
<dbReference type="GO" id="GO:0005829">
    <property type="term" value="C:cytosol"/>
    <property type="evidence" value="ECO:0007669"/>
    <property type="project" value="TreeGrafter"/>
</dbReference>
<keyword evidence="11" id="KW-1185">Reference proteome</keyword>
<evidence type="ECO:0000256" key="4">
    <source>
        <dbReference type="ARBA" id="ARBA00022833"/>
    </source>
</evidence>
<dbReference type="RefSeq" id="WP_204950181.1">
    <property type="nucleotide sequence ID" value="NZ_BSFF01000001.1"/>
</dbReference>
<keyword evidence="5 7" id="KW-0067">ATP-binding</keyword>
<dbReference type="PRINTS" id="PR00987">
    <property type="entry name" value="TRNASYNTHGLU"/>
</dbReference>
<evidence type="ECO:0000256" key="6">
    <source>
        <dbReference type="ARBA" id="ARBA00023146"/>
    </source>
</evidence>
<reference evidence="9" key="1">
    <citation type="journal article" date="2014" name="Int. J. Syst. Evol. Microbiol.">
        <title>Complete genome sequence of Corynebacterium casei LMG S-19264T (=DSM 44701T), isolated from a smear-ripened cheese.</title>
        <authorList>
            <consortium name="US DOE Joint Genome Institute (JGI-PGF)"/>
            <person name="Walter F."/>
            <person name="Albersmeier A."/>
            <person name="Kalinowski J."/>
            <person name="Ruckert C."/>
        </authorList>
    </citation>
    <scope>NUCLEOTIDE SEQUENCE</scope>
    <source>
        <strain evidence="9">VKM B-1606</strain>
    </source>
</reference>
<keyword evidence="7" id="KW-0648">Protein biosynthesis</keyword>
<organism evidence="9 12">
    <name type="scientific">Methylopila capsulata</name>
    <dbReference type="NCBI Taxonomy" id="61654"/>
    <lineage>
        <taxon>Bacteria</taxon>
        <taxon>Pseudomonadati</taxon>
        <taxon>Pseudomonadota</taxon>
        <taxon>Alphaproteobacteria</taxon>
        <taxon>Hyphomicrobiales</taxon>
        <taxon>Methylopilaceae</taxon>
        <taxon>Methylopila</taxon>
    </lineage>
</organism>
<dbReference type="PROSITE" id="PS00178">
    <property type="entry name" value="AA_TRNA_LIGASE_I"/>
    <property type="match status" value="1"/>
</dbReference>
<dbReference type="InterPro" id="IPR049940">
    <property type="entry name" value="GluQ/Sye"/>
</dbReference>
<dbReference type="Proteomes" id="UP001143400">
    <property type="component" value="Unassembled WGS sequence"/>
</dbReference>
<evidence type="ECO:0000313" key="12">
    <source>
        <dbReference type="Proteomes" id="UP001143400"/>
    </source>
</evidence>
<dbReference type="Gene3D" id="3.40.50.620">
    <property type="entry name" value="HUPs"/>
    <property type="match status" value="1"/>
</dbReference>
<dbReference type="InterPro" id="IPR020058">
    <property type="entry name" value="Glu/Gln-tRNA-synth_Ib_cat-dom"/>
</dbReference>
<dbReference type="InterPro" id="IPR014729">
    <property type="entry name" value="Rossmann-like_a/b/a_fold"/>
</dbReference>
<keyword evidence="3 7" id="KW-0547">Nucleotide-binding</keyword>
<dbReference type="AlphaFoldDB" id="A0A9W6IT67"/>
<comment type="similarity">
    <text evidence="7">Belongs to the class-I aminoacyl-tRNA synthetase family.</text>
</comment>
<reference evidence="10 11" key="2">
    <citation type="submission" date="2021-01" db="EMBL/GenBank/DDBJ databases">
        <title>Genomic Encyclopedia of Type Strains, Phase IV (KMG-IV): sequencing the most valuable type-strain genomes for metagenomic binning, comparative biology and taxonomic classification.</title>
        <authorList>
            <person name="Goeker M."/>
        </authorList>
    </citation>
    <scope>NUCLEOTIDE SEQUENCE [LARGE SCALE GENOMIC DNA]</scope>
    <source>
        <strain evidence="10 11">DSM 6130</strain>
    </source>
</reference>
<evidence type="ECO:0000256" key="1">
    <source>
        <dbReference type="ARBA" id="ARBA00022598"/>
    </source>
</evidence>
<dbReference type="GO" id="GO:0006424">
    <property type="term" value="P:glutamyl-tRNA aminoacylation"/>
    <property type="evidence" value="ECO:0007669"/>
    <property type="project" value="TreeGrafter"/>
</dbReference>
<evidence type="ECO:0000256" key="7">
    <source>
        <dbReference type="RuleBase" id="RU363037"/>
    </source>
</evidence>
<gene>
    <name evidence="9" type="ORF">GCM10008170_08640</name>
    <name evidence="10" type="ORF">JOD31_002007</name>
</gene>
<evidence type="ECO:0000313" key="9">
    <source>
        <dbReference type="EMBL" id="GLK54845.1"/>
    </source>
</evidence>
<evidence type="ECO:0000313" key="10">
    <source>
        <dbReference type="EMBL" id="MBM7851782.1"/>
    </source>
</evidence>
<sequence length="272" mass="29299">MTSVFRFAPSPTGLLHLGHAASAAAVWRGAEAAGGRVLLRIEDIDPVRSKPEFAAAIEEDLAWLGFRWDGPVVRQSERLDLYAAAIAKLDAQGLLYPCRLSRTDIAAAAAPDAARDPDGAVRLPLAGARPSDPDGPPARRLRMAKALATLGGDPLTWREEGVGAIEARPELWGDVVLARKETPTSYHLAVVVDDAAQGVTHVVRGRDLYDATAVHRLLQRLLDLPEPAYRHHPLLLAPDGEKLAKRRGSPSLRSLRAEGWSREDVLRAVGAA</sequence>
<dbReference type="Proteomes" id="UP000758856">
    <property type="component" value="Unassembled WGS sequence"/>
</dbReference>
<dbReference type="GO" id="GO:0004818">
    <property type="term" value="F:glutamate-tRNA ligase activity"/>
    <property type="evidence" value="ECO:0007669"/>
    <property type="project" value="TreeGrafter"/>
</dbReference>
<accession>A0A9W6IT67</accession>
<keyword evidence="2" id="KW-0479">Metal-binding</keyword>
<keyword evidence="1 7" id="KW-0436">Ligase</keyword>
<reference evidence="9" key="3">
    <citation type="submission" date="2023-01" db="EMBL/GenBank/DDBJ databases">
        <authorList>
            <person name="Sun Q."/>
            <person name="Evtushenko L."/>
        </authorList>
    </citation>
    <scope>NUCLEOTIDE SEQUENCE</scope>
    <source>
        <strain evidence="9">VKM B-1606</strain>
    </source>
</reference>
<dbReference type="EC" id="6.1.1.-" evidence="10"/>
<dbReference type="Pfam" id="PF00749">
    <property type="entry name" value="tRNA-synt_1c"/>
    <property type="match status" value="1"/>
</dbReference>
<feature type="domain" description="Glutamyl/glutaminyl-tRNA synthetase class Ib catalytic" evidence="8">
    <location>
        <begin position="5"/>
        <end position="269"/>
    </location>
</feature>
<evidence type="ECO:0000256" key="5">
    <source>
        <dbReference type="ARBA" id="ARBA00022840"/>
    </source>
</evidence>
<evidence type="ECO:0000313" key="11">
    <source>
        <dbReference type="Proteomes" id="UP000758856"/>
    </source>
</evidence>
<keyword evidence="6 7" id="KW-0030">Aminoacyl-tRNA synthetase</keyword>
<protein>
    <submittedName>
        <fullName evidence="10">Glutamyl-Q tRNA(Asp) synthetase</fullName>
        <ecNumber evidence="10">6.1.1.-</ecNumber>
    </submittedName>
    <submittedName>
        <fullName evidence="9">tRNA glutamyl-Q(34) synthetase GluQRS</fullName>
    </submittedName>
</protein>
<name>A0A9W6IT67_9HYPH</name>
<dbReference type="EMBL" id="BSFF01000001">
    <property type="protein sequence ID" value="GLK54845.1"/>
    <property type="molecule type" value="Genomic_DNA"/>
</dbReference>
<dbReference type="EMBL" id="JAFBCY010000002">
    <property type="protein sequence ID" value="MBM7851782.1"/>
    <property type="molecule type" value="Genomic_DNA"/>
</dbReference>
<dbReference type="InterPro" id="IPR000924">
    <property type="entry name" value="Glu/Gln-tRNA-synth"/>
</dbReference>
<dbReference type="GO" id="GO:0005524">
    <property type="term" value="F:ATP binding"/>
    <property type="evidence" value="ECO:0007669"/>
    <property type="project" value="UniProtKB-KW"/>
</dbReference>
<dbReference type="InterPro" id="IPR001412">
    <property type="entry name" value="aa-tRNA-synth_I_CS"/>
</dbReference>
<dbReference type="NCBIfam" id="NF004315">
    <property type="entry name" value="PRK05710.1-4"/>
    <property type="match status" value="1"/>
</dbReference>
<dbReference type="SUPFAM" id="SSF52374">
    <property type="entry name" value="Nucleotidylyl transferase"/>
    <property type="match status" value="1"/>
</dbReference>
<evidence type="ECO:0000259" key="8">
    <source>
        <dbReference type="Pfam" id="PF00749"/>
    </source>
</evidence>
<proteinExistence type="inferred from homology"/>
<dbReference type="PANTHER" id="PTHR43311">
    <property type="entry name" value="GLUTAMATE--TRNA LIGASE"/>
    <property type="match status" value="1"/>
</dbReference>
<comment type="caution">
    <text evidence="9">The sequence shown here is derived from an EMBL/GenBank/DDBJ whole genome shotgun (WGS) entry which is preliminary data.</text>
</comment>
<keyword evidence="4" id="KW-0862">Zinc</keyword>